<evidence type="ECO:0000256" key="2">
    <source>
        <dbReference type="SAM" id="MobiDB-lite"/>
    </source>
</evidence>
<dbReference type="InterPro" id="IPR003737">
    <property type="entry name" value="GlcNAc_PI_deacetylase-related"/>
</dbReference>
<name>A0ABM8FYW5_9CELL</name>
<proteinExistence type="predicted"/>
<dbReference type="Gene3D" id="3.40.50.10320">
    <property type="entry name" value="LmbE-like"/>
    <property type="match status" value="1"/>
</dbReference>
<reference evidence="4" key="1">
    <citation type="journal article" date="2019" name="Int. J. Syst. Evol. Microbiol.">
        <title>The Global Catalogue of Microorganisms (GCM) 10K type strain sequencing project: providing services to taxonomists for standard genome sequencing and annotation.</title>
        <authorList>
            <consortium name="The Broad Institute Genomics Platform"/>
            <consortium name="The Broad Institute Genome Sequencing Center for Infectious Disease"/>
            <person name="Wu L."/>
            <person name="Ma J."/>
        </authorList>
    </citation>
    <scope>NUCLEOTIDE SEQUENCE [LARGE SCALE GENOMIC DNA]</scope>
    <source>
        <strain evidence="4">NBRC 108565</strain>
    </source>
</reference>
<dbReference type="PANTHER" id="PTHR12993">
    <property type="entry name" value="N-ACETYLGLUCOSAMINYL-PHOSPHATIDYLINOSITOL DE-N-ACETYLASE-RELATED"/>
    <property type="match status" value="1"/>
</dbReference>
<organism evidence="3 4">
    <name type="scientific">Paraoerskovia sediminicola</name>
    <dbReference type="NCBI Taxonomy" id="1138587"/>
    <lineage>
        <taxon>Bacteria</taxon>
        <taxon>Bacillati</taxon>
        <taxon>Actinomycetota</taxon>
        <taxon>Actinomycetes</taxon>
        <taxon>Micrococcales</taxon>
        <taxon>Cellulomonadaceae</taxon>
        <taxon>Paraoerskovia</taxon>
    </lineage>
</organism>
<gene>
    <name evidence="3" type="ORF">GCM10025865_02470</name>
</gene>
<keyword evidence="4" id="KW-1185">Reference proteome</keyword>
<feature type="compositionally biased region" description="Gly residues" evidence="2">
    <location>
        <begin position="102"/>
        <end position="115"/>
    </location>
</feature>
<dbReference type="SUPFAM" id="SSF102588">
    <property type="entry name" value="LmbE-like"/>
    <property type="match status" value="1"/>
</dbReference>
<dbReference type="PANTHER" id="PTHR12993:SF26">
    <property type="entry name" value="1D-MYO-INOSITOL 2-ACETAMIDO-2-DEOXY-ALPHA-D-GLUCOPYRANOSIDE DEACETYLASE"/>
    <property type="match status" value="1"/>
</dbReference>
<dbReference type="InterPro" id="IPR024078">
    <property type="entry name" value="LmbE-like_dom_sf"/>
</dbReference>
<feature type="region of interest" description="Disordered" evidence="2">
    <location>
        <begin position="102"/>
        <end position="123"/>
    </location>
</feature>
<evidence type="ECO:0008006" key="5">
    <source>
        <dbReference type="Google" id="ProtNLM"/>
    </source>
</evidence>
<dbReference type="EMBL" id="AP027729">
    <property type="protein sequence ID" value="BDZ40948.1"/>
    <property type="molecule type" value="Genomic_DNA"/>
</dbReference>
<protein>
    <recommendedName>
        <fullName evidence="5">N-acetyl-1-D-myo-inositol-2-amino-2-deoxy-alpha-D-glucopyranoside deacetylase</fullName>
    </recommendedName>
</protein>
<dbReference type="RefSeq" id="WP_286218244.1">
    <property type="nucleotide sequence ID" value="NZ_AP027729.1"/>
</dbReference>
<dbReference type="Proteomes" id="UP001321475">
    <property type="component" value="Chromosome"/>
</dbReference>
<dbReference type="Pfam" id="PF02585">
    <property type="entry name" value="PIG-L"/>
    <property type="match status" value="1"/>
</dbReference>
<evidence type="ECO:0000313" key="4">
    <source>
        <dbReference type="Proteomes" id="UP001321475"/>
    </source>
</evidence>
<evidence type="ECO:0000256" key="1">
    <source>
        <dbReference type="ARBA" id="ARBA00022833"/>
    </source>
</evidence>
<sequence>MRATAAVPRGGLVAVHAHPDDETLTSGALLATWASSGEPVGLVTCTRGERGEVIGPDPSGLEGDGPALAAHRERELAAALDALGVTDHAFLDTLDLLDGPFPGGAGGTGSRGPAGGRRTASREPVRYEDSGMAWVAPGVAARDAVLPSGAFVGVDLDESAGRLAGLLLERRPRVVATYEPGGGYGHPDHVRAHEVTVRAVVLAHASAGEAFVEELWFAVLPESVARSTRRSLPARPGLELPAVDGALPSVVVPDDDLGDVVTVEVPRCWTTCSRPCVRTPPRSRTRDVSTA</sequence>
<keyword evidence="1" id="KW-0862">Zinc</keyword>
<accession>A0ABM8FYW5</accession>
<evidence type="ECO:0000313" key="3">
    <source>
        <dbReference type="EMBL" id="BDZ40948.1"/>
    </source>
</evidence>